<comment type="caution">
    <text evidence="2">The sequence shown here is derived from an EMBL/GenBank/DDBJ whole genome shotgun (WGS) entry which is preliminary data.</text>
</comment>
<dbReference type="GO" id="GO:0010181">
    <property type="term" value="F:FMN binding"/>
    <property type="evidence" value="ECO:0007669"/>
    <property type="project" value="TreeGrafter"/>
</dbReference>
<gene>
    <name evidence="2" type="ORF">FHU29_003760</name>
</gene>
<dbReference type="RefSeq" id="WP_064442555.1">
    <property type="nucleotide sequence ID" value="NZ_BDDI01000028.1"/>
</dbReference>
<evidence type="ECO:0000259" key="1">
    <source>
        <dbReference type="Pfam" id="PF03358"/>
    </source>
</evidence>
<dbReference type="InterPro" id="IPR050712">
    <property type="entry name" value="NAD(P)H-dep_reductase"/>
</dbReference>
<dbReference type="GO" id="GO:0016491">
    <property type="term" value="F:oxidoreductase activity"/>
    <property type="evidence" value="ECO:0007669"/>
    <property type="project" value="InterPro"/>
</dbReference>
<dbReference type="InterPro" id="IPR029039">
    <property type="entry name" value="Flavoprotein-like_sf"/>
</dbReference>
<dbReference type="InterPro" id="IPR005025">
    <property type="entry name" value="FMN_Rdtase-like_dom"/>
</dbReference>
<dbReference type="PANTHER" id="PTHR30543">
    <property type="entry name" value="CHROMATE REDUCTASE"/>
    <property type="match status" value="1"/>
</dbReference>
<name>A0A839RU05_9ACTN</name>
<dbReference type="EMBL" id="JACHWS010000003">
    <property type="protein sequence ID" value="MBB3039291.1"/>
    <property type="molecule type" value="Genomic_DNA"/>
</dbReference>
<dbReference type="GO" id="GO:0005829">
    <property type="term" value="C:cytosol"/>
    <property type="evidence" value="ECO:0007669"/>
    <property type="project" value="TreeGrafter"/>
</dbReference>
<proteinExistence type="predicted"/>
<evidence type="ECO:0000313" key="3">
    <source>
        <dbReference type="Proteomes" id="UP000567922"/>
    </source>
</evidence>
<dbReference type="OrthoDB" id="9812295at2"/>
<dbReference type="AlphaFoldDB" id="A0A839RU05"/>
<keyword evidence="3" id="KW-1185">Reference proteome</keyword>
<reference evidence="2 3" key="1">
    <citation type="submission" date="2020-08" db="EMBL/GenBank/DDBJ databases">
        <title>Sequencing the genomes of 1000 actinobacteria strains.</title>
        <authorList>
            <person name="Klenk H.-P."/>
        </authorList>
    </citation>
    <scope>NUCLEOTIDE SEQUENCE [LARGE SCALE GENOMIC DNA]</scope>
    <source>
        <strain evidence="2 3">DSM 45258</strain>
    </source>
</reference>
<accession>A0A839RU05</accession>
<evidence type="ECO:0000313" key="2">
    <source>
        <dbReference type="EMBL" id="MBB3039291.1"/>
    </source>
</evidence>
<sequence length="191" mass="20959">MSALRLAVIVGSTRDGRFGPTAAHWFAQQARSHSDFEIDVIDLVDTQLPTTITDFGAPEPAQVTALAPRLAEADAFVIVTPEYNHSYPAALKVAIDWYRDEWQAKPVGFVSYGGMGGGLRAVEHLRTVFAEVHATTVRDTISFHSYWDKFDEEGLPHDVESCAHAAKGMLDQLSWWGGALKDARTRAPYGG</sequence>
<dbReference type="Gene3D" id="3.40.50.360">
    <property type="match status" value="1"/>
</dbReference>
<feature type="domain" description="NADPH-dependent FMN reductase-like" evidence="1">
    <location>
        <begin position="5"/>
        <end position="147"/>
    </location>
</feature>
<dbReference type="PANTHER" id="PTHR30543:SF21">
    <property type="entry name" value="NAD(P)H-DEPENDENT FMN REDUCTASE LOT6"/>
    <property type="match status" value="1"/>
</dbReference>
<dbReference type="Pfam" id="PF03358">
    <property type="entry name" value="FMN_red"/>
    <property type="match status" value="1"/>
</dbReference>
<organism evidence="2 3">
    <name type="scientific">Hoyosella altamirensis</name>
    <dbReference type="NCBI Taxonomy" id="616997"/>
    <lineage>
        <taxon>Bacteria</taxon>
        <taxon>Bacillati</taxon>
        <taxon>Actinomycetota</taxon>
        <taxon>Actinomycetes</taxon>
        <taxon>Mycobacteriales</taxon>
        <taxon>Hoyosellaceae</taxon>
        <taxon>Hoyosella</taxon>
    </lineage>
</organism>
<dbReference type="SUPFAM" id="SSF52218">
    <property type="entry name" value="Flavoproteins"/>
    <property type="match status" value="1"/>
</dbReference>
<protein>
    <submittedName>
        <fullName evidence="2">NAD(P)H-dependent FMN reductase</fullName>
    </submittedName>
</protein>
<dbReference type="Proteomes" id="UP000567922">
    <property type="component" value="Unassembled WGS sequence"/>
</dbReference>